<name>D5V228_ARCNC</name>
<dbReference type="PANTHER" id="PTHR42734:SF17">
    <property type="entry name" value="METAL TRANSPORT SYSTEM ATP-BINDING PROTEIN TM_0124-RELATED"/>
    <property type="match status" value="1"/>
</dbReference>
<dbReference type="InterPro" id="IPR003593">
    <property type="entry name" value="AAA+_ATPase"/>
</dbReference>
<dbReference type="GO" id="GO:0005524">
    <property type="term" value="F:ATP binding"/>
    <property type="evidence" value="ECO:0007669"/>
    <property type="project" value="UniProtKB-KW"/>
</dbReference>
<evidence type="ECO:0000256" key="2">
    <source>
        <dbReference type="ARBA" id="ARBA00022448"/>
    </source>
</evidence>
<evidence type="ECO:0000313" key="7">
    <source>
        <dbReference type="Proteomes" id="UP000000939"/>
    </source>
</evidence>
<dbReference type="Pfam" id="PF00005">
    <property type="entry name" value="ABC_tran"/>
    <property type="match status" value="1"/>
</dbReference>
<evidence type="ECO:0000256" key="4">
    <source>
        <dbReference type="ARBA" id="ARBA00022840"/>
    </source>
</evidence>
<proteinExistence type="inferred from homology"/>
<dbReference type="RefSeq" id="WP_013134406.1">
    <property type="nucleotide sequence ID" value="NC_014166.1"/>
</dbReference>
<dbReference type="GO" id="GO:0016887">
    <property type="term" value="F:ATP hydrolysis activity"/>
    <property type="evidence" value="ECO:0007669"/>
    <property type="project" value="InterPro"/>
</dbReference>
<evidence type="ECO:0000259" key="5">
    <source>
        <dbReference type="PROSITE" id="PS50893"/>
    </source>
</evidence>
<dbReference type="PANTHER" id="PTHR42734">
    <property type="entry name" value="METAL TRANSPORT SYSTEM ATP-BINDING PROTEIN TM_0124-RELATED"/>
    <property type="match status" value="1"/>
</dbReference>
<dbReference type="PROSITE" id="PS50893">
    <property type="entry name" value="ABC_TRANSPORTER_2"/>
    <property type="match status" value="1"/>
</dbReference>
<dbReference type="InterPro" id="IPR003439">
    <property type="entry name" value="ABC_transporter-like_ATP-bd"/>
</dbReference>
<dbReference type="STRING" id="572480.Arnit_0596"/>
<evidence type="ECO:0000256" key="1">
    <source>
        <dbReference type="ARBA" id="ARBA00005417"/>
    </source>
</evidence>
<reference evidence="6 7" key="1">
    <citation type="journal article" date="2010" name="Stand. Genomic Sci.">
        <title>Complete genome sequence of Arcobacter nitrofigilis type strain (CI).</title>
        <authorList>
            <person name="Pati A."/>
            <person name="Gronow S."/>
            <person name="Lapidus A."/>
            <person name="Copeland A."/>
            <person name="Glavina Del Rio T."/>
            <person name="Nolan M."/>
            <person name="Lucas S."/>
            <person name="Tice H."/>
            <person name="Cheng J.F."/>
            <person name="Han C."/>
            <person name="Chertkov O."/>
            <person name="Bruce D."/>
            <person name="Tapia R."/>
            <person name="Goodwin L."/>
            <person name="Pitluck S."/>
            <person name="Liolios K."/>
            <person name="Ivanova N."/>
            <person name="Mavromatis K."/>
            <person name="Chen A."/>
            <person name="Palaniappan K."/>
            <person name="Land M."/>
            <person name="Hauser L."/>
            <person name="Chang Y.J."/>
            <person name="Jeffries C.D."/>
            <person name="Detter J.C."/>
            <person name="Rohde M."/>
            <person name="Goker M."/>
            <person name="Bristow J."/>
            <person name="Eisen J.A."/>
            <person name="Markowitz V."/>
            <person name="Hugenholtz P."/>
            <person name="Klenk H.P."/>
            <person name="Kyrpides N.C."/>
        </authorList>
    </citation>
    <scope>NUCLEOTIDE SEQUENCE [LARGE SCALE GENOMIC DNA]</scope>
    <source>
        <strain evidence="7">ATCC 33309 / DSM 7299 / CCUG 15893 / LMG 7604 / NCTC 12251 / CI</strain>
    </source>
</reference>
<dbReference type="Proteomes" id="UP000000939">
    <property type="component" value="Chromosome"/>
</dbReference>
<dbReference type="KEGG" id="ant:Arnit_0596"/>
<dbReference type="OrthoDB" id="5515229at2"/>
<evidence type="ECO:0000256" key="3">
    <source>
        <dbReference type="ARBA" id="ARBA00022741"/>
    </source>
</evidence>
<evidence type="ECO:0000313" key="6">
    <source>
        <dbReference type="EMBL" id="ADG92261.1"/>
    </source>
</evidence>
<organism evidence="6 7">
    <name type="scientific">Arcobacter nitrofigilis (strain ATCC 33309 / DSM 7299 / CCUG 15893 / LMG 7604 / NCTC 12251 / CI)</name>
    <name type="common">Campylobacter nitrofigilis</name>
    <dbReference type="NCBI Taxonomy" id="572480"/>
    <lineage>
        <taxon>Bacteria</taxon>
        <taxon>Pseudomonadati</taxon>
        <taxon>Campylobacterota</taxon>
        <taxon>Epsilonproteobacteria</taxon>
        <taxon>Campylobacterales</taxon>
        <taxon>Arcobacteraceae</taxon>
        <taxon>Arcobacter</taxon>
    </lineage>
</organism>
<dbReference type="InterPro" id="IPR050153">
    <property type="entry name" value="Metal_Ion_Import_ABC"/>
</dbReference>
<keyword evidence="3" id="KW-0547">Nucleotide-binding</keyword>
<feature type="domain" description="ABC transporter" evidence="5">
    <location>
        <begin position="4"/>
        <end position="246"/>
    </location>
</feature>
<dbReference type="eggNOG" id="COG1119">
    <property type="taxonomic scope" value="Bacteria"/>
</dbReference>
<keyword evidence="7" id="KW-1185">Reference proteome</keyword>
<sequence>MNIIDFENIHVSYDDKLILKELNLKIEDNQHWAILGANGSGKSTLIKLISSQIHPRQNYPHKKLILGKERYSLFDLRKAMGIITNDLHNYFYDQGNFLTAYEVVLSGYYSSIGIFEHQDFTQEQHDKANEILEYLEITDLRDKIVAKMSTGQLRKCIIGRALIHEPKAFILDEPTVGLDIKAQLNFIKLLRKLSQKANIILVTHHLEEIFEEISHVALIKDQTIFKQGKKEDILNSENISDTFGLKLKINSSNNRYFIEEV</sequence>
<accession>D5V228</accession>
<protein>
    <submittedName>
        <fullName evidence="6">ABC transporter related protein</fullName>
    </submittedName>
</protein>
<dbReference type="SUPFAM" id="SSF52540">
    <property type="entry name" value="P-loop containing nucleoside triphosphate hydrolases"/>
    <property type="match status" value="1"/>
</dbReference>
<keyword evidence="2" id="KW-0813">Transport</keyword>
<dbReference type="SMART" id="SM00382">
    <property type="entry name" value="AAA"/>
    <property type="match status" value="1"/>
</dbReference>
<dbReference type="AlphaFoldDB" id="D5V228"/>
<dbReference type="Gene3D" id="3.40.50.300">
    <property type="entry name" value="P-loop containing nucleotide triphosphate hydrolases"/>
    <property type="match status" value="1"/>
</dbReference>
<dbReference type="InterPro" id="IPR027417">
    <property type="entry name" value="P-loop_NTPase"/>
</dbReference>
<dbReference type="HOGENOM" id="CLU_000604_1_11_7"/>
<gene>
    <name evidence="6" type="ordered locus">Arnit_0596</name>
</gene>
<keyword evidence="4" id="KW-0067">ATP-binding</keyword>
<comment type="similarity">
    <text evidence="1">Belongs to the ABC transporter superfamily.</text>
</comment>
<dbReference type="EMBL" id="CP001999">
    <property type="protein sequence ID" value="ADG92261.1"/>
    <property type="molecule type" value="Genomic_DNA"/>
</dbReference>